<dbReference type="Proteomes" id="UP000031368">
    <property type="component" value="Chromosome"/>
</dbReference>
<dbReference type="KEGG" id="rga:RGR602_CH00261"/>
<evidence type="ECO:0000313" key="2">
    <source>
        <dbReference type="Proteomes" id="UP000031368"/>
    </source>
</evidence>
<keyword evidence="2" id="KW-1185">Reference proteome</keyword>
<dbReference type="AlphaFoldDB" id="A0A0B4WZ78"/>
<evidence type="ECO:0000313" key="1">
    <source>
        <dbReference type="EMBL" id="AJD39633.1"/>
    </source>
</evidence>
<name>A0A0B4WZ78_9HYPH</name>
<organism evidence="1 2">
    <name type="scientific">Rhizobium gallicum bv. gallicum R602sp</name>
    <dbReference type="NCBI Taxonomy" id="1041138"/>
    <lineage>
        <taxon>Bacteria</taxon>
        <taxon>Pseudomonadati</taxon>
        <taxon>Pseudomonadota</taxon>
        <taxon>Alphaproteobacteria</taxon>
        <taxon>Hyphomicrobiales</taxon>
        <taxon>Rhizobiaceae</taxon>
        <taxon>Rhizobium/Agrobacterium group</taxon>
        <taxon>Rhizobium</taxon>
    </lineage>
</organism>
<sequence length="72" mass="8276">MRFAKQCIFARRRLLRSHQKEHHKLGRKAVFGSSDSERLGIREIKRLLMSADEVGRVGDEIAAEPDLLFQGL</sequence>
<reference evidence="1 2" key="1">
    <citation type="submission" date="2013-11" db="EMBL/GenBank/DDBJ databases">
        <title>Complete genome sequence of Rhizobium gallicum bv. gallicum R602.</title>
        <authorList>
            <person name="Bustos P."/>
            <person name="Santamaria R.I."/>
            <person name="Lozano L."/>
            <person name="Acosta J.L."/>
            <person name="Ormeno-Orrillo E."/>
            <person name="Rogel M.A."/>
            <person name="Romero D."/>
            <person name="Cevallos M.A."/>
            <person name="Martinez-Romero E."/>
            <person name="Gonzalez V."/>
        </authorList>
    </citation>
    <scope>NUCLEOTIDE SEQUENCE [LARGE SCALE GENOMIC DNA]</scope>
    <source>
        <strain evidence="1 2">R602</strain>
    </source>
</reference>
<proteinExistence type="predicted"/>
<dbReference type="HOGENOM" id="CLU_2719500_0_0_5"/>
<accession>A0A0B4WZ78</accession>
<protein>
    <submittedName>
        <fullName evidence="1">Uncharacterized protein</fullName>
    </submittedName>
</protein>
<gene>
    <name evidence="1" type="ORF">RGR602_CH00261</name>
</gene>
<dbReference type="EMBL" id="CP006877">
    <property type="protein sequence ID" value="AJD39633.1"/>
    <property type="molecule type" value="Genomic_DNA"/>
</dbReference>